<evidence type="ECO:0000313" key="1">
    <source>
        <dbReference type="EMBL" id="GAI00943.1"/>
    </source>
</evidence>
<name>X1K333_9ZZZZ</name>
<organism evidence="1">
    <name type="scientific">marine sediment metagenome</name>
    <dbReference type="NCBI Taxonomy" id="412755"/>
    <lineage>
        <taxon>unclassified sequences</taxon>
        <taxon>metagenomes</taxon>
        <taxon>ecological metagenomes</taxon>
    </lineage>
</organism>
<reference evidence="1" key="1">
    <citation type="journal article" date="2014" name="Front. Microbiol.">
        <title>High frequency of phylogenetically diverse reductive dehalogenase-homologous genes in deep subseafloor sedimentary metagenomes.</title>
        <authorList>
            <person name="Kawai M."/>
            <person name="Futagami T."/>
            <person name="Toyoda A."/>
            <person name="Takaki Y."/>
            <person name="Nishi S."/>
            <person name="Hori S."/>
            <person name="Arai W."/>
            <person name="Tsubouchi T."/>
            <person name="Morono Y."/>
            <person name="Uchiyama I."/>
            <person name="Ito T."/>
            <person name="Fujiyama A."/>
            <person name="Inagaki F."/>
            <person name="Takami H."/>
        </authorList>
    </citation>
    <scope>NUCLEOTIDE SEQUENCE</scope>
    <source>
        <strain evidence="1">Expedition CK06-06</strain>
    </source>
</reference>
<dbReference type="AlphaFoldDB" id="X1K333"/>
<protein>
    <submittedName>
        <fullName evidence="1">Uncharacterized protein</fullName>
    </submittedName>
</protein>
<dbReference type="EMBL" id="BARV01001868">
    <property type="protein sequence ID" value="GAI00943.1"/>
    <property type="molecule type" value="Genomic_DNA"/>
</dbReference>
<sequence>MPKIGGKTEVKRGEQGLEGCIRTPLVNEGEEELWGGEILKGCSNYSECEFVLSIADEWRS</sequence>
<accession>X1K333</accession>
<comment type="caution">
    <text evidence="1">The sequence shown here is derived from an EMBL/GenBank/DDBJ whole genome shotgun (WGS) entry which is preliminary data.</text>
</comment>
<proteinExistence type="predicted"/>
<gene>
    <name evidence="1" type="ORF">S06H3_05120</name>
</gene>